<reference evidence="3" key="1">
    <citation type="journal article" date="2013" name="Nat. Genet.">
        <title>The duck genome and transcriptome provide insight into an avian influenza virus reservoir species.</title>
        <authorList>
            <person name="Huang Y."/>
            <person name="Li Y."/>
            <person name="Burt D.W."/>
            <person name="Chen H."/>
            <person name="Zhang Y."/>
            <person name="Qian W."/>
            <person name="Kim H."/>
            <person name="Gan S."/>
            <person name="Zhao Y."/>
            <person name="Li J."/>
            <person name="Yi K."/>
            <person name="Feng H."/>
            <person name="Zhu P."/>
            <person name="Li B."/>
            <person name="Liu Q."/>
            <person name="Fairley S."/>
            <person name="Magor K.E."/>
            <person name="Du Z."/>
            <person name="Hu X."/>
            <person name="Goodman L."/>
            <person name="Tafer H."/>
            <person name="Vignal A."/>
            <person name="Lee T."/>
            <person name="Kim K.W."/>
            <person name="Sheng Z."/>
            <person name="An Y."/>
            <person name="Searle S."/>
            <person name="Herrero J."/>
            <person name="Groenen M.A."/>
            <person name="Crooijmans R.P."/>
            <person name="Faraut T."/>
            <person name="Cai Q."/>
            <person name="Webster R.G."/>
            <person name="Aldridge J.R."/>
            <person name="Warren W.C."/>
            <person name="Bartschat S."/>
            <person name="Kehr S."/>
            <person name="Marz M."/>
            <person name="Stadler P.F."/>
            <person name="Smith J."/>
            <person name="Kraus R.H."/>
            <person name="Zhao Y."/>
            <person name="Ren L."/>
            <person name="Fei J."/>
            <person name="Morisson M."/>
            <person name="Kaiser P."/>
            <person name="Griffin D.K."/>
            <person name="Rao M."/>
            <person name="Pitel F."/>
            <person name="Wang J."/>
            <person name="Li N."/>
        </authorList>
    </citation>
    <scope>NUCLEOTIDE SEQUENCE [LARGE SCALE GENOMIC DNA]</scope>
</reference>
<protein>
    <submittedName>
        <fullName evidence="2">Uncharacterized protein</fullName>
    </submittedName>
</protein>
<name>R0L857_ANAPL</name>
<feature type="region of interest" description="Disordered" evidence="1">
    <location>
        <begin position="1"/>
        <end position="30"/>
    </location>
</feature>
<accession>R0L857</accession>
<feature type="region of interest" description="Disordered" evidence="1">
    <location>
        <begin position="453"/>
        <end position="479"/>
    </location>
</feature>
<sequence length="1161" mass="126390">MLHRHTAHKPLRYARSEGFSQQPRNHIQEKEVSRGAFPVPIHTIHKQCDTSGVQQHFHTKPGKRLNPPANPPTERNRNYNLAGFGESQRATREPWFSEMLSTCSDHQPYSHWWGPSALAQKRVLPHSHALKTSGSTAPNHHGHRELLPTSPTQRPGRAGVPSSALAPPRGTNSDKAIRGPEGTLWKALRLQAEVAAYSSPSLLNTTHIHREELPVTFPNGKLQTLLHLTQTAAFILKKMNVHLVTTHRTTVPSSRGPRRDRKFQQSKHNPWASHMALDEEDYRGRFKDLYETLQDQASLSENTANTNTSREGPKPNKTSRGQPSLRSAQLHVGQGPRAPGAQPPRAGSVRGGFAFGVALPAGMALGCVHGAARCLQPGYCTYPGGCAAMGTRSDHKPCWDPTAAPGAAPGGAKHPTNIGPGLTLPQHNPHITSPRCLPSRCLENQSVEMGHKRTSAAWSKWQEQRKGPTRGMFSHSHSRGTARSMKQLFPEISHELHCLEPVQCCCGTMVLRGVEEATSVSYRAVQDKCVLLLPCPAASSGPYQYMSTAVEGAPQPAQLPSQGQDPEISKVRQGTGIFPPMLREVVTQGKATISAEHSKGQAAWDGARSLSHPSLMRKAGEPNGMQENQARSLPFAAVVHPAGPSVPLPQLMGSLSRHPAPGASLLPILGSAPTVLSSTTRASPHSESIQIHKSHFVQSPRTKSCLTLMFSLILMTYKSGKSGGGGYDALRTHSEENSSRAGELLLCQLKHPGMHWRTTSCALAPWPSPTATPAQHQGALCIFHSRRASKDKGSGFLLRQAAPASAVMLLQGRARGSGLLAAGQMWGQPKEGCSKGSTTTASHGKSLPCKLPEESSKQSVDFLALTKDLQERTAGLDISVFSFLLISYTNKVAKHTSPFRALSVASVTDNQLDSPNMERKENSQAAVRSCGPRGRLALDACRCWDPPHPAAAVGVQCPARTLQRQESHPDRTSGTSKIAHGEAPGNRDDQGQDPALLTPAHVWGNADLGGVMRGWQASLQLLSWQRSFLGEGGHQHRAARVVLVVSSTESLKVGHGLEFCEFPKADEGLPEHRWLWQWSWSGPAAVEMRAGADQECPRCVKFHRCSEERRPCCAQPILQLAPHEKVMCTENTARQQYTYGKERKAEKLLFQKWGGLVRYQQ</sequence>
<proteinExistence type="predicted"/>
<evidence type="ECO:0000313" key="2">
    <source>
        <dbReference type="EMBL" id="EOA97629.1"/>
    </source>
</evidence>
<feature type="compositionally biased region" description="Basic residues" evidence="1">
    <location>
        <begin position="256"/>
        <end position="265"/>
    </location>
</feature>
<evidence type="ECO:0000256" key="1">
    <source>
        <dbReference type="SAM" id="MobiDB-lite"/>
    </source>
</evidence>
<feature type="region of interest" description="Disordered" evidence="1">
    <location>
        <begin position="130"/>
        <end position="178"/>
    </location>
</feature>
<feature type="compositionally biased region" description="Low complexity" evidence="1">
    <location>
        <begin position="333"/>
        <end position="346"/>
    </location>
</feature>
<feature type="compositionally biased region" description="Polar residues" evidence="1">
    <location>
        <begin position="297"/>
        <end position="327"/>
    </location>
</feature>
<keyword evidence="3" id="KW-1185">Reference proteome</keyword>
<feature type="region of interest" description="Disordered" evidence="1">
    <location>
        <begin position="49"/>
        <end position="77"/>
    </location>
</feature>
<dbReference type="Proteomes" id="UP000296049">
    <property type="component" value="Unassembled WGS sequence"/>
</dbReference>
<feature type="region of interest" description="Disordered" evidence="1">
    <location>
        <begin position="247"/>
        <end position="276"/>
    </location>
</feature>
<feature type="region of interest" description="Disordered" evidence="1">
    <location>
        <begin position="961"/>
        <end position="992"/>
    </location>
</feature>
<gene>
    <name evidence="2" type="ORF">Anapl_03227</name>
</gene>
<dbReference type="AlphaFoldDB" id="R0L857"/>
<feature type="region of interest" description="Disordered" evidence="1">
    <location>
        <begin position="830"/>
        <end position="852"/>
    </location>
</feature>
<feature type="compositionally biased region" description="Basic residues" evidence="1">
    <location>
        <begin position="1"/>
        <end position="12"/>
    </location>
</feature>
<organism evidence="2 3">
    <name type="scientific">Anas platyrhynchos</name>
    <name type="common">Mallard</name>
    <name type="synonym">Anas boschas</name>
    <dbReference type="NCBI Taxonomy" id="8839"/>
    <lineage>
        <taxon>Eukaryota</taxon>
        <taxon>Metazoa</taxon>
        <taxon>Chordata</taxon>
        <taxon>Craniata</taxon>
        <taxon>Vertebrata</taxon>
        <taxon>Euteleostomi</taxon>
        <taxon>Archelosauria</taxon>
        <taxon>Archosauria</taxon>
        <taxon>Dinosauria</taxon>
        <taxon>Saurischia</taxon>
        <taxon>Theropoda</taxon>
        <taxon>Coelurosauria</taxon>
        <taxon>Aves</taxon>
        <taxon>Neognathae</taxon>
        <taxon>Galloanserae</taxon>
        <taxon>Anseriformes</taxon>
        <taxon>Anatidae</taxon>
        <taxon>Anatinae</taxon>
        <taxon>Anas</taxon>
    </lineage>
</organism>
<feature type="region of interest" description="Disordered" evidence="1">
    <location>
        <begin position="297"/>
        <end position="346"/>
    </location>
</feature>
<evidence type="ECO:0000313" key="3">
    <source>
        <dbReference type="Proteomes" id="UP000296049"/>
    </source>
</evidence>
<dbReference type="EMBL" id="KB743644">
    <property type="protein sequence ID" value="EOA97629.1"/>
    <property type="molecule type" value="Genomic_DNA"/>
</dbReference>